<dbReference type="Proteomes" id="UP000593564">
    <property type="component" value="Unassembled WGS sequence"/>
</dbReference>
<reference evidence="2 3" key="2">
    <citation type="submission" date="2020-07" db="EMBL/GenBank/DDBJ databases">
        <title>Genome assembly of wild tea tree DASZ reveals pedigree and selection history of tea varieties.</title>
        <authorList>
            <person name="Zhang W."/>
        </authorList>
    </citation>
    <scope>NUCLEOTIDE SEQUENCE [LARGE SCALE GENOMIC DNA]</scope>
    <source>
        <strain evidence="3">cv. G240</strain>
        <tissue evidence="2">Leaf</tissue>
    </source>
</reference>
<keyword evidence="3" id="KW-1185">Reference proteome</keyword>
<name>A0A7J7FSR6_CAMSI</name>
<protein>
    <submittedName>
        <fullName evidence="2">Uncharacterized protein</fullName>
    </submittedName>
</protein>
<gene>
    <name evidence="2" type="ORF">HYC85_032235</name>
</gene>
<evidence type="ECO:0000313" key="3">
    <source>
        <dbReference type="Proteomes" id="UP000593564"/>
    </source>
</evidence>
<evidence type="ECO:0000313" key="2">
    <source>
        <dbReference type="EMBL" id="KAF5931362.1"/>
    </source>
</evidence>
<dbReference type="AlphaFoldDB" id="A0A7J7FSR6"/>
<comment type="caution">
    <text evidence="2">The sequence shown here is derived from an EMBL/GenBank/DDBJ whole genome shotgun (WGS) entry which is preliminary data.</text>
</comment>
<organism evidence="2 3">
    <name type="scientific">Camellia sinensis</name>
    <name type="common">Tea plant</name>
    <name type="synonym">Thea sinensis</name>
    <dbReference type="NCBI Taxonomy" id="4442"/>
    <lineage>
        <taxon>Eukaryota</taxon>
        <taxon>Viridiplantae</taxon>
        <taxon>Streptophyta</taxon>
        <taxon>Embryophyta</taxon>
        <taxon>Tracheophyta</taxon>
        <taxon>Spermatophyta</taxon>
        <taxon>Magnoliopsida</taxon>
        <taxon>eudicotyledons</taxon>
        <taxon>Gunneridae</taxon>
        <taxon>Pentapetalae</taxon>
        <taxon>asterids</taxon>
        <taxon>Ericales</taxon>
        <taxon>Theaceae</taxon>
        <taxon>Camellia</taxon>
    </lineage>
</organism>
<evidence type="ECO:0000256" key="1">
    <source>
        <dbReference type="SAM" id="MobiDB-lite"/>
    </source>
</evidence>
<sequence>MECVAAAFSPSVATAIVRQPLLTCASKKRKIIGGLLLRAKLNDDDEDDPSLQSAINRASLRFQETHRPGKPTSLSLPLSVVH</sequence>
<feature type="region of interest" description="Disordered" evidence="1">
    <location>
        <begin position="59"/>
        <end position="82"/>
    </location>
</feature>
<dbReference type="EMBL" id="JACBKZ010000015">
    <property type="protein sequence ID" value="KAF5931362.1"/>
    <property type="molecule type" value="Genomic_DNA"/>
</dbReference>
<reference evidence="3" key="1">
    <citation type="journal article" date="2020" name="Nat. Commun.">
        <title>Genome assembly of wild tea tree DASZ reveals pedigree and selection history of tea varieties.</title>
        <authorList>
            <person name="Zhang W."/>
            <person name="Zhang Y."/>
            <person name="Qiu H."/>
            <person name="Guo Y."/>
            <person name="Wan H."/>
            <person name="Zhang X."/>
            <person name="Scossa F."/>
            <person name="Alseekh S."/>
            <person name="Zhang Q."/>
            <person name="Wang P."/>
            <person name="Xu L."/>
            <person name="Schmidt M.H."/>
            <person name="Jia X."/>
            <person name="Li D."/>
            <person name="Zhu A."/>
            <person name="Guo F."/>
            <person name="Chen W."/>
            <person name="Ni D."/>
            <person name="Usadel B."/>
            <person name="Fernie A.R."/>
            <person name="Wen W."/>
        </authorList>
    </citation>
    <scope>NUCLEOTIDE SEQUENCE [LARGE SCALE GENOMIC DNA]</scope>
    <source>
        <strain evidence="3">cv. G240</strain>
    </source>
</reference>
<accession>A0A7J7FSR6</accession>
<proteinExistence type="predicted"/>